<name>A0A7Y7UI65_LACRH</name>
<dbReference type="SUPFAM" id="SSF53756">
    <property type="entry name" value="UDP-Glycosyltransferase/glycogen phosphorylase"/>
    <property type="match status" value="1"/>
</dbReference>
<feature type="domain" description="Glucosyltransferase 3-like C-terminal" evidence="3">
    <location>
        <begin position="200"/>
        <end position="354"/>
    </location>
</feature>
<dbReference type="Proteomes" id="UP000542889">
    <property type="component" value="Unassembled WGS sequence"/>
</dbReference>
<accession>A0A7Y7UI65</accession>
<dbReference type="Gene3D" id="3.40.50.2000">
    <property type="entry name" value="Glycogen Phosphorylase B"/>
    <property type="match status" value="2"/>
</dbReference>
<dbReference type="GO" id="GO:0016740">
    <property type="term" value="F:transferase activity"/>
    <property type="evidence" value="ECO:0007669"/>
    <property type="project" value="UniProtKB-KW"/>
</dbReference>
<feature type="domain" description="Glucosyltransferase 3-like N-terminal" evidence="2">
    <location>
        <begin position="21"/>
        <end position="164"/>
    </location>
</feature>
<evidence type="ECO:0000313" key="5">
    <source>
        <dbReference type="Proteomes" id="UP000542889"/>
    </source>
</evidence>
<organism evidence="4 5">
    <name type="scientific">Lacticaseibacillus rhamnosus</name>
    <name type="common">Lactobacillus rhamnosus</name>
    <dbReference type="NCBI Taxonomy" id="47715"/>
    <lineage>
        <taxon>Bacteria</taxon>
        <taxon>Bacillati</taxon>
        <taxon>Bacillota</taxon>
        <taxon>Bacilli</taxon>
        <taxon>Lactobacillales</taxon>
        <taxon>Lactobacillaceae</taxon>
        <taxon>Lacticaseibacillus</taxon>
    </lineage>
</organism>
<dbReference type="RefSeq" id="WP_176817748.1">
    <property type="nucleotide sequence ID" value="NZ_JABXWP010000004.1"/>
</dbReference>
<proteinExistence type="predicted"/>
<dbReference type="PIRSF" id="PIRSF007023">
    <property type="entry name" value="UDP-Galf_transf"/>
    <property type="match status" value="1"/>
</dbReference>
<gene>
    <name evidence="4" type="ORF">HWN39_04430</name>
</gene>
<dbReference type="Pfam" id="PF26337">
    <property type="entry name" value="Gtf3_C"/>
    <property type="match status" value="1"/>
</dbReference>
<dbReference type="InterPro" id="IPR058592">
    <property type="entry name" value="Gtf3_C"/>
</dbReference>
<evidence type="ECO:0000313" key="4">
    <source>
        <dbReference type="EMBL" id="NVO87744.1"/>
    </source>
</evidence>
<dbReference type="Pfam" id="PF26334">
    <property type="entry name" value="Gtf3_N"/>
    <property type="match status" value="1"/>
</dbReference>
<dbReference type="InterPro" id="IPR058591">
    <property type="entry name" value="Gtf3_N"/>
</dbReference>
<keyword evidence="1 4" id="KW-0808">Transferase</keyword>
<evidence type="ECO:0000259" key="2">
    <source>
        <dbReference type="Pfam" id="PF26334"/>
    </source>
</evidence>
<evidence type="ECO:0000256" key="1">
    <source>
        <dbReference type="ARBA" id="ARBA00022679"/>
    </source>
</evidence>
<dbReference type="EMBL" id="JABXWP010000004">
    <property type="protein sequence ID" value="NVO87744.1"/>
    <property type="molecule type" value="Genomic_DNA"/>
</dbReference>
<evidence type="ECO:0000259" key="3">
    <source>
        <dbReference type="Pfam" id="PF26337"/>
    </source>
</evidence>
<reference evidence="4 5" key="1">
    <citation type="submission" date="2020-06" db="EMBL/GenBank/DDBJ databases">
        <title>Lactobacillus rhamnosus QC,genome.</title>
        <authorList>
            <person name="Yi H."/>
            <person name="Jin M."/>
        </authorList>
    </citation>
    <scope>NUCLEOTIDE SEQUENCE [LARGE SCALE GENOMIC DNA]</scope>
    <source>
        <strain evidence="4 5">QC</strain>
    </source>
</reference>
<comment type="caution">
    <text evidence="4">The sequence shown here is derived from an EMBL/GenBank/DDBJ whole genome shotgun (WGS) entry which is preliminary data.</text>
</comment>
<dbReference type="AlphaFoldDB" id="A0A7Y7UI65"/>
<sequence length="367" mass="41842">MANYYLHFNGSNEPSYFLWGDGATGKRHLNHETFLREIGFRQIDAFYYHWREEPKDPLNARMDGILGGLKANDCLVIQWPLPDMGKRWIQKLIDKTHEFGAKLIFLITDMISWHHGFDVPNKEDLVNIQKQLSNPVVRDEVLFLHQADGLITHSAQMAERLRQQLAMAGQELTSHVTSIGPDGYRTRYFQGRHVFDRGVDYAGALTKEQFLAQLPEDFPLNIYGTQPFQAFNKVTSHPWIDPEALPQLLRGSYGLVWDMQHPSTTDATQYARYGTSAKLPLYLAADEPVIIWSKAPSADFVDKNGIGVVIDSLDQLPSALAKITTTDYNQMLDNVERISPLIRDGFYLKRAVLNVMGLIYDRSAQNK</sequence>
<protein>
    <submittedName>
        <fullName evidence="4">Glycosyltransferase</fullName>
    </submittedName>
</protein>